<evidence type="ECO:0000259" key="5">
    <source>
        <dbReference type="Pfam" id="PF00732"/>
    </source>
</evidence>
<accession>T1K0V4</accession>
<protein>
    <recommendedName>
        <fullName evidence="5">Glucose-methanol-choline oxidoreductase N-terminal domain-containing protein</fullName>
    </recommendedName>
</protein>
<evidence type="ECO:0000256" key="4">
    <source>
        <dbReference type="ARBA" id="ARBA00022827"/>
    </source>
</evidence>
<keyword evidence="7" id="KW-1185">Reference proteome</keyword>
<evidence type="ECO:0000256" key="2">
    <source>
        <dbReference type="ARBA" id="ARBA00010790"/>
    </source>
</evidence>
<dbReference type="InterPro" id="IPR000172">
    <property type="entry name" value="GMC_OxRdtase_N"/>
</dbReference>
<sequence>MVIFGASAAGCVLANRLSEDPNKKVLLLEAGGPNPSLSEIPALSNIFQGSVYSWNFKTVQQEKSFFSMHDRVKMPIYSDLFGKGLGGTTMFDSMIYLRGLPDEYNSWTTLGLREWRWEKNFPYFIKVEQKMDANLYDTNR</sequence>
<dbReference type="PANTHER" id="PTHR11552:SF147">
    <property type="entry name" value="CHOLINE DEHYDROGENASE, MITOCHONDRIAL"/>
    <property type="match status" value="1"/>
</dbReference>
<keyword evidence="3" id="KW-0285">Flavoprotein</keyword>
<keyword evidence="4" id="KW-0274">FAD</keyword>
<dbReference type="EMBL" id="CAEY01001145">
    <property type="status" value="NOT_ANNOTATED_CDS"/>
    <property type="molecule type" value="Genomic_DNA"/>
</dbReference>
<reference evidence="7" key="1">
    <citation type="submission" date="2011-08" db="EMBL/GenBank/DDBJ databases">
        <authorList>
            <person name="Rombauts S."/>
        </authorList>
    </citation>
    <scope>NUCLEOTIDE SEQUENCE</scope>
    <source>
        <strain evidence="7">London</strain>
    </source>
</reference>
<dbReference type="STRING" id="32264.T1K0V4"/>
<reference evidence="6" key="2">
    <citation type="submission" date="2015-06" db="UniProtKB">
        <authorList>
            <consortium name="EnsemblMetazoa"/>
        </authorList>
    </citation>
    <scope>IDENTIFICATION</scope>
</reference>
<feature type="domain" description="Glucose-methanol-choline oxidoreductase N-terminal" evidence="5">
    <location>
        <begin position="81"/>
        <end position="133"/>
    </location>
</feature>
<dbReference type="SUPFAM" id="SSF51905">
    <property type="entry name" value="FAD/NAD(P)-binding domain"/>
    <property type="match status" value="1"/>
</dbReference>
<dbReference type="HOGENOM" id="CLU_1837651_0_0_1"/>
<comment type="similarity">
    <text evidence="2">Belongs to the GMC oxidoreductase family.</text>
</comment>
<dbReference type="EnsemblMetazoa" id="tetur03g09200.1">
    <property type="protein sequence ID" value="tetur03g09200.1"/>
    <property type="gene ID" value="tetur03g09200"/>
</dbReference>
<dbReference type="GO" id="GO:0016614">
    <property type="term" value="F:oxidoreductase activity, acting on CH-OH group of donors"/>
    <property type="evidence" value="ECO:0007669"/>
    <property type="project" value="InterPro"/>
</dbReference>
<dbReference type="Gene3D" id="3.50.50.60">
    <property type="entry name" value="FAD/NAD(P)-binding domain"/>
    <property type="match status" value="1"/>
</dbReference>
<proteinExistence type="inferred from homology"/>
<dbReference type="InterPro" id="IPR036188">
    <property type="entry name" value="FAD/NAD-bd_sf"/>
</dbReference>
<dbReference type="GO" id="GO:0050660">
    <property type="term" value="F:flavin adenine dinucleotide binding"/>
    <property type="evidence" value="ECO:0007669"/>
    <property type="project" value="InterPro"/>
</dbReference>
<dbReference type="Proteomes" id="UP000015104">
    <property type="component" value="Unassembled WGS sequence"/>
</dbReference>
<organism evidence="6 7">
    <name type="scientific">Tetranychus urticae</name>
    <name type="common">Two-spotted spider mite</name>
    <dbReference type="NCBI Taxonomy" id="32264"/>
    <lineage>
        <taxon>Eukaryota</taxon>
        <taxon>Metazoa</taxon>
        <taxon>Ecdysozoa</taxon>
        <taxon>Arthropoda</taxon>
        <taxon>Chelicerata</taxon>
        <taxon>Arachnida</taxon>
        <taxon>Acari</taxon>
        <taxon>Acariformes</taxon>
        <taxon>Trombidiformes</taxon>
        <taxon>Prostigmata</taxon>
        <taxon>Eleutherengona</taxon>
        <taxon>Raphignathae</taxon>
        <taxon>Tetranychoidea</taxon>
        <taxon>Tetranychidae</taxon>
        <taxon>Tetranychus</taxon>
    </lineage>
</organism>
<evidence type="ECO:0000313" key="7">
    <source>
        <dbReference type="Proteomes" id="UP000015104"/>
    </source>
</evidence>
<dbReference type="eggNOG" id="KOG1238">
    <property type="taxonomic scope" value="Eukaryota"/>
</dbReference>
<comment type="cofactor">
    <cofactor evidence="1">
        <name>FAD</name>
        <dbReference type="ChEBI" id="CHEBI:57692"/>
    </cofactor>
</comment>
<evidence type="ECO:0000256" key="3">
    <source>
        <dbReference type="ARBA" id="ARBA00022630"/>
    </source>
</evidence>
<dbReference type="Gene3D" id="3.30.560.10">
    <property type="entry name" value="Glucose Oxidase, domain 3"/>
    <property type="match status" value="1"/>
</dbReference>
<dbReference type="AlphaFoldDB" id="T1K0V4"/>
<dbReference type="Pfam" id="PF00732">
    <property type="entry name" value="GMC_oxred_N"/>
    <property type="match status" value="1"/>
</dbReference>
<dbReference type="PANTHER" id="PTHR11552">
    <property type="entry name" value="GLUCOSE-METHANOL-CHOLINE GMC OXIDOREDUCTASE"/>
    <property type="match status" value="1"/>
</dbReference>
<dbReference type="InterPro" id="IPR012132">
    <property type="entry name" value="GMC_OxRdtase"/>
</dbReference>
<name>T1K0V4_TETUR</name>
<evidence type="ECO:0000313" key="6">
    <source>
        <dbReference type="EnsemblMetazoa" id="tetur03g09200.1"/>
    </source>
</evidence>
<evidence type="ECO:0000256" key="1">
    <source>
        <dbReference type="ARBA" id="ARBA00001974"/>
    </source>
</evidence>